<evidence type="ECO:0000313" key="3">
    <source>
        <dbReference type="Proteomes" id="UP000271098"/>
    </source>
</evidence>
<organism evidence="4">
    <name type="scientific">Gongylonema pulchrum</name>
    <dbReference type="NCBI Taxonomy" id="637853"/>
    <lineage>
        <taxon>Eukaryota</taxon>
        <taxon>Metazoa</taxon>
        <taxon>Ecdysozoa</taxon>
        <taxon>Nematoda</taxon>
        <taxon>Chromadorea</taxon>
        <taxon>Rhabditida</taxon>
        <taxon>Spirurina</taxon>
        <taxon>Spiruromorpha</taxon>
        <taxon>Spiruroidea</taxon>
        <taxon>Gongylonematidae</taxon>
        <taxon>Gongylonema</taxon>
    </lineage>
</organism>
<name>A0A183EV97_9BILA</name>
<dbReference type="Pfam" id="PF02191">
    <property type="entry name" value="OLF"/>
    <property type="match status" value="1"/>
</dbReference>
<sequence>MHDVGKPVFHAHSNTYFGAWMRDAYPRTGQDMMKRWMTKHFQGDAVEEYLDEGDMRRQRIFVTVQYQKPTALEIGDFMQISMNREGAEHLTITSGCDVQTSALPAH</sequence>
<gene>
    <name evidence="2" type="ORF">GPUH_LOCUS24887</name>
</gene>
<evidence type="ECO:0000313" key="4">
    <source>
        <dbReference type="WBParaSite" id="GPUH_0002491801-mRNA-1"/>
    </source>
</evidence>
<dbReference type="InterPro" id="IPR003112">
    <property type="entry name" value="Olfac-like_dom"/>
</dbReference>
<evidence type="ECO:0000259" key="1">
    <source>
        <dbReference type="Pfam" id="PF02191"/>
    </source>
</evidence>
<dbReference type="AlphaFoldDB" id="A0A183EV97"/>
<dbReference type="Proteomes" id="UP000271098">
    <property type="component" value="Unassembled WGS sequence"/>
</dbReference>
<reference evidence="4" key="1">
    <citation type="submission" date="2016-06" db="UniProtKB">
        <authorList>
            <consortium name="WormBaseParasite"/>
        </authorList>
    </citation>
    <scope>IDENTIFICATION</scope>
</reference>
<reference evidence="2 3" key="2">
    <citation type="submission" date="2018-11" db="EMBL/GenBank/DDBJ databases">
        <authorList>
            <consortium name="Pathogen Informatics"/>
        </authorList>
    </citation>
    <scope>NUCLEOTIDE SEQUENCE [LARGE SCALE GENOMIC DNA]</scope>
</reference>
<dbReference type="WBParaSite" id="GPUH_0002491801-mRNA-1">
    <property type="protein sequence ID" value="GPUH_0002491801-mRNA-1"/>
    <property type="gene ID" value="GPUH_0002491801"/>
</dbReference>
<protein>
    <submittedName>
        <fullName evidence="4">Olfactomedin-like domain-containing protein</fullName>
    </submittedName>
</protein>
<accession>A0A183EV97</accession>
<proteinExistence type="predicted"/>
<evidence type="ECO:0000313" key="2">
    <source>
        <dbReference type="EMBL" id="VDN43468.1"/>
    </source>
</evidence>
<keyword evidence="3" id="KW-1185">Reference proteome</keyword>
<dbReference type="EMBL" id="UYRT01102888">
    <property type="protein sequence ID" value="VDN43468.1"/>
    <property type="molecule type" value="Genomic_DNA"/>
</dbReference>
<feature type="domain" description="Olfactomedin-like" evidence="1">
    <location>
        <begin position="2"/>
        <end position="67"/>
    </location>
</feature>